<name>A0A3A1Y935_9GAMM</name>
<dbReference type="EC" id="2.5.1.78" evidence="3 9"/>
<dbReference type="PANTHER" id="PTHR21058:SF0">
    <property type="entry name" value="6,7-DIMETHYL-8-RIBITYLLUMAZINE SYNTHASE"/>
    <property type="match status" value="1"/>
</dbReference>
<dbReference type="NCBIfam" id="NF000812">
    <property type="entry name" value="PRK00061.1-4"/>
    <property type="match status" value="1"/>
</dbReference>
<dbReference type="SUPFAM" id="SSF52121">
    <property type="entry name" value="Lumazine synthase"/>
    <property type="match status" value="1"/>
</dbReference>
<dbReference type="RefSeq" id="WP_119524677.1">
    <property type="nucleotide sequence ID" value="NZ_NRHC01000026.1"/>
</dbReference>
<dbReference type="Pfam" id="PF00885">
    <property type="entry name" value="DMRL_synthase"/>
    <property type="match status" value="1"/>
</dbReference>
<sequence length="158" mass="17047">MTQLTLRGYLNNPGMKVAIIIAEFNEFITNSLLNGALETLKYSGNVAESDITVVRVPGAYEIPFVAKQLAQKKQYDAIITLGAVIRGATPHFDYVCGPMSSQIMSVSLETNTPISFGVLTTNTIEEAIERCGTKAGNKGIDAANVALQMYNLAQQISK</sequence>
<comment type="catalytic activity">
    <reaction evidence="6 9">
        <text>(2S)-2-hydroxy-3-oxobutyl phosphate + 5-amino-6-(D-ribitylamino)uracil = 6,7-dimethyl-8-(1-D-ribityl)lumazine + phosphate + 2 H2O + H(+)</text>
        <dbReference type="Rhea" id="RHEA:26152"/>
        <dbReference type="ChEBI" id="CHEBI:15377"/>
        <dbReference type="ChEBI" id="CHEBI:15378"/>
        <dbReference type="ChEBI" id="CHEBI:15934"/>
        <dbReference type="ChEBI" id="CHEBI:43474"/>
        <dbReference type="ChEBI" id="CHEBI:58201"/>
        <dbReference type="ChEBI" id="CHEBI:58830"/>
        <dbReference type="EC" id="2.5.1.78"/>
    </reaction>
</comment>
<evidence type="ECO:0000256" key="4">
    <source>
        <dbReference type="ARBA" id="ARBA00022619"/>
    </source>
</evidence>
<feature type="binding site" evidence="9">
    <location>
        <position position="24"/>
    </location>
    <ligand>
        <name>5-amino-6-(D-ribitylamino)uracil</name>
        <dbReference type="ChEBI" id="CHEBI:15934"/>
    </ligand>
</feature>
<dbReference type="FunFam" id="3.40.50.960:FF:000001">
    <property type="entry name" value="6,7-dimethyl-8-ribityllumazine synthase"/>
    <property type="match status" value="1"/>
</dbReference>
<accession>A0A3A1Y935</accession>
<dbReference type="Gene3D" id="3.40.50.960">
    <property type="entry name" value="Lumazine/riboflavin synthase"/>
    <property type="match status" value="1"/>
</dbReference>
<evidence type="ECO:0000313" key="11">
    <source>
        <dbReference type="Proteomes" id="UP000265691"/>
    </source>
</evidence>
<protein>
    <recommendedName>
        <fullName evidence="8 9">6,7-dimethyl-8-ribityllumazine synthase</fullName>
        <shortName evidence="9">DMRL synthase</shortName>
        <shortName evidence="9">LS</shortName>
        <shortName evidence="9">Lumazine synthase</shortName>
        <ecNumber evidence="3 9">2.5.1.78</ecNumber>
    </recommendedName>
</protein>
<evidence type="ECO:0000256" key="1">
    <source>
        <dbReference type="ARBA" id="ARBA00004917"/>
    </source>
</evidence>
<evidence type="ECO:0000256" key="3">
    <source>
        <dbReference type="ARBA" id="ARBA00012664"/>
    </source>
</evidence>
<evidence type="ECO:0000256" key="8">
    <source>
        <dbReference type="ARBA" id="ARBA00072606"/>
    </source>
</evidence>
<dbReference type="GO" id="GO:0009349">
    <property type="term" value="C:riboflavin synthase complex"/>
    <property type="evidence" value="ECO:0007669"/>
    <property type="project" value="UniProtKB-UniRule"/>
</dbReference>
<keyword evidence="4 9" id="KW-0686">Riboflavin biosynthesis</keyword>
<comment type="caution">
    <text evidence="10">The sequence shown here is derived from an EMBL/GenBank/DDBJ whole genome shotgun (WGS) entry which is preliminary data.</text>
</comment>
<evidence type="ECO:0000256" key="2">
    <source>
        <dbReference type="ARBA" id="ARBA00007424"/>
    </source>
</evidence>
<proteinExistence type="inferred from homology"/>
<dbReference type="CDD" id="cd09209">
    <property type="entry name" value="Lumazine_synthase-I"/>
    <property type="match status" value="1"/>
</dbReference>
<evidence type="ECO:0000256" key="6">
    <source>
        <dbReference type="ARBA" id="ARBA00048785"/>
    </source>
</evidence>
<comment type="function">
    <text evidence="7 9">Catalyzes the formation of 6,7-dimethyl-8-ribityllumazine by condensation of 5-amino-6-(D-ribitylamino)uracil with 3,4-dihydroxy-2-butanone 4-phosphate. This is the penultimate step in the biosynthesis of riboflavin.</text>
</comment>
<dbReference type="PANTHER" id="PTHR21058">
    <property type="entry name" value="6,7-DIMETHYL-8-RIBITYLLUMAZINE SYNTHASE DMRL SYNTHASE LUMAZINE SYNTHASE"/>
    <property type="match status" value="1"/>
</dbReference>
<comment type="subunit">
    <text evidence="9">Forms an icosahedral capsid composed of 60 subunits, arranged as a dodecamer of pentamers.</text>
</comment>
<feature type="binding site" evidence="9">
    <location>
        <position position="130"/>
    </location>
    <ligand>
        <name>(2S)-2-hydroxy-3-oxobutyl phosphate</name>
        <dbReference type="ChEBI" id="CHEBI:58830"/>
    </ligand>
</feature>
<comment type="similarity">
    <text evidence="2 9">Belongs to the DMRL synthase family.</text>
</comment>
<dbReference type="NCBIfam" id="TIGR00114">
    <property type="entry name" value="lumazine-synth"/>
    <property type="match status" value="1"/>
</dbReference>
<feature type="binding site" evidence="9">
    <location>
        <begin position="59"/>
        <end position="61"/>
    </location>
    <ligand>
        <name>5-amino-6-(D-ribitylamino)uracil</name>
        <dbReference type="ChEBI" id="CHEBI:15934"/>
    </ligand>
</feature>
<evidence type="ECO:0000256" key="7">
    <source>
        <dbReference type="ARBA" id="ARBA00058151"/>
    </source>
</evidence>
<dbReference type="InterPro" id="IPR034964">
    <property type="entry name" value="LS"/>
</dbReference>
<dbReference type="AlphaFoldDB" id="A0A3A1Y935"/>
<dbReference type="GO" id="GO:0009231">
    <property type="term" value="P:riboflavin biosynthetic process"/>
    <property type="evidence" value="ECO:0007669"/>
    <property type="project" value="UniProtKB-UniRule"/>
</dbReference>
<organism evidence="10 11">
    <name type="scientific">Psittacicella hinzii</name>
    <dbReference type="NCBI Taxonomy" id="2028575"/>
    <lineage>
        <taxon>Bacteria</taxon>
        <taxon>Pseudomonadati</taxon>
        <taxon>Pseudomonadota</taxon>
        <taxon>Gammaproteobacteria</taxon>
        <taxon>Pasteurellales</taxon>
        <taxon>Psittacicellaceae</taxon>
        <taxon>Psittacicella</taxon>
    </lineage>
</organism>
<dbReference type="InterPro" id="IPR036467">
    <property type="entry name" value="LS/RS_sf"/>
</dbReference>
<gene>
    <name evidence="9" type="primary">ribH</name>
    <name evidence="10" type="ORF">CKF54_02315</name>
</gene>
<dbReference type="HAMAP" id="MF_00178">
    <property type="entry name" value="Lumazine_synth"/>
    <property type="match status" value="1"/>
</dbReference>
<evidence type="ECO:0000313" key="10">
    <source>
        <dbReference type="EMBL" id="RIY33730.1"/>
    </source>
</evidence>
<reference evidence="10 11" key="1">
    <citation type="submission" date="2017-08" db="EMBL/GenBank/DDBJ databases">
        <title>Reclassification of Bisgaard taxon 37 and 44.</title>
        <authorList>
            <person name="Christensen H."/>
        </authorList>
    </citation>
    <scope>NUCLEOTIDE SEQUENCE [LARGE SCALE GENOMIC DNA]</scope>
    <source>
        <strain evidence="10 11">B96_3</strain>
    </source>
</reference>
<dbReference type="OrthoDB" id="9809709at2"/>
<evidence type="ECO:0000256" key="9">
    <source>
        <dbReference type="HAMAP-Rule" id="MF_00178"/>
    </source>
</evidence>
<keyword evidence="11" id="KW-1185">Reference proteome</keyword>
<dbReference type="EMBL" id="NRHC01000026">
    <property type="protein sequence ID" value="RIY33730.1"/>
    <property type="molecule type" value="Genomic_DNA"/>
</dbReference>
<dbReference type="GO" id="GO:0000906">
    <property type="term" value="F:6,7-dimethyl-8-ribityllumazine synthase activity"/>
    <property type="evidence" value="ECO:0007669"/>
    <property type="project" value="UniProtKB-UniRule"/>
</dbReference>
<dbReference type="UniPathway" id="UPA00275">
    <property type="reaction ID" value="UER00404"/>
</dbReference>
<dbReference type="Proteomes" id="UP000265691">
    <property type="component" value="Unassembled WGS sequence"/>
</dbReference>
<feature type="active site" description="Proton donor" evidence="9">
    <location>
        <position position="91"/>
    </location>
</feature>
<feature type="binding site" evidence="9">
    <location>
        <begin position="88"/>
        <end position="89"/>
    </location>
    <ligand>
        <name>(2S)-2-hydroxy-3-oxobutyl phosphate</name>
        <dbReference type="ChEBI" id="CHEBI:58830"/>
    </ligand>
</feature>
<feature type="binding site" evidence="9">
    <location>
        <begin position="83"/>
        <end position="85"/>
    </location>
    <ligand>
        <name>5-amino-6-(D-ribitylamino)uracil</name>
        <dbReference type="ChEBI" id="CHEBI:15934"/>
    </ligand>
</feature>
<dbReference type="GO" id="GO:0005829">
    <property type="term" value="C:cytosol"/>
    <property type="evidence" value="ECO:0007669"/>
    <property type="project" value="TreeGrafter"/>
</dbReference>
<keyword evidence="5 9" id="KW-0808">Transferase</keyword>
<feature type="binding site" evidence="9">
    <location>
        <position position="116"/>
    </location>
    <ligand>
        <name>5-amino-6-(D-ribitylamino)uracil</name>
        <dbReference type="ChEBI" id="CHEBI:15934"/>
    </ligand>
</feature>
<evidence type="ECO:0000256" key="5">
    <source>
        <dbReference type="ARBA" id="ARBA00022679"/>
    </source>
</evidence>
<dbReference type="InterPro" id="IPR002180">
    <property type="entry name" value="LS/RS"/>
</dbReference>
<comment type="pathway">
    <text evidence="1 9">Cofactor biosynthesis; riboflavin biosynthesis; riboflavin from 2-hydroxy-3-oxobutyl phosphate and 5-amino-6-(D-ribitylamino)uracil: step 1/2.</text>
</comment>